<evidence type="ECO:0000313" key="1">
    <source>
        <dbReference type="EMBL" id="QDT04890.1"/>
    </source>
</evidence>
<sequence length="84" mass="9653">MPSKREKANSDYIAKLMIDGLPPKPESRATKSDLWKEINLYRKLLWEVRLVLLQTIVAQLRQGMNEGVTPEMLRKLADEIESAS</sequence>
<protein>
    <submittedName>
        <fullName evidence="1">Uncharacterized protein</fullName>
    </submittedName>
</protein>
<evidence type="ECO:0000313" key="2">
    <source>
        <dbReference type="Proteomes" id="UP000318538"/>
    </source>
</evidence>
<name>A0A517NCP2_9BACT</name>
<reference evidence="1 2" key="1">
    <citation type="submission" date="2019-02" db="EMBL/GenBank/DDBJ databases">
        <title>Deep-cultivation of Planctomycetes and their phenomic and genomic characterization uncovers novel biology.</title>
        <authorList>
            <person name="Wiegand S."/>
            <person name="Jogler M."/>
            <person name="Boedeker C."/>
            <person name="Pinto D."/>
            <person name="Vollmers J."/>
            <person name="Rivas-Marin E."/>
            <person name="Kohn T."/>
            <person name="Peeters S.H."/>
            <person name="Heuer A."/>
            <person name="Rast P."/>
            <person name="Oberbeckmann S."/>
            <person name="Bunk B."/>
            <person name="Jeske O."/>
            <person name="Meyerdierks A."/>
            <person name="Storesund J.E."/>
            <person name="Kallscheuer N."/>
            <person name="Luecker S."/>
            <person name="Lage O.M."/>
            <person name="Pohl T."/>
            <person name="Merkel B.J."/>
            <person name="Hornburger P."/>
            <person name="Mueller R.-W."/>
            <person name="Bruemmer F."/>
            <person name="Labrenz M."/>
            <person name="Spormann A.M."/>
            <person name="Op den Camp H."/>
            <person name="Overmann J."/>
            <person name="Amann R."/>
            <person name="Jetten M.S.M."/>
            <person name="Mascher T."/>
            <person name="Medema M.H."/>
            <person name="Devos D.P."/>
            <person name="Kaster A.-K."/>
            <person name="Ovreas L."/>
            <person name="Rohde M."/>
            <person name="Galperin M.Y."/>
            <person name="Jogler C."/>
        </authorList>
    </citation>
    <scope>NUCLEOTIDE SEQUENCE [LARGE SCALE GENOMIC DNA]</scope>
    <source>
        <strain evidence="1 2">K22_7</strain>
    </source>
</reference>
<proteinExistence type="predicted"/>
<organism evidence="1 2">
    <name type="scientific">Rubripirellula lacrimiformis</name>
    <dbReference type="NCBI Taxonomy" id="1930273"/>
    <lineage>
        <taxon>Bacteria</taxon>
        <taxon>Pseudomonadati</taxon>
        <taxon>Planctomycetota</taxon>
        <taxon>Planctomycetia</taxon>
        <taxon>Pirellulales</taxon>
        <taxon>Pirellulaceae</taxon>
        <taxon>Rubripirellula</taxon>
    </lineage>
</organism>
<accession>A0A517NCP2</accession>
<keyword evidence="2" id="KW-1185">Reference proteome</keyword>
<dbReference type="KEGG" id="rlc:K227x_32870"/>
<dbReference type="OrthoDB" id="277827at2"/>
<dbReference type="AlphaFoldDB" id="A0A517NCP2"/>
<gene>
    <name evidence="1" type="ORF">K227x_32870</name>
</gene>
<dbReference type="EMBL" id="CP036525">
    <property type="protein sequence ID" value="QDT04890.1"/>
    <property type="molecule type" value="Genomic_DNA"/>
</dbReference>
<dbReference type="RefSeq" id="WP_145170715.1">
    <property type="nucleotide sequence ID" value="NZ_CP036525.1"/>
</dbReference>
<dbReference type="Proteomes" id="UP000318538">
    <property type="component" value="Chromosome"/>
</dbReference>